<reference evidence="1 2" key="1">
    <citation type="submission" date="2023-12" db="EMBL/GenBank/DDBJ databases">
        <title>Amycolatopsis sp. V23-08.</title>
        <authorList>
            <person name="Somphong A."/>
        </authorList>
    </citation>
    <scope>NUCLEOTIDE SEQUENCE [LARGE SCALE GENOMIC DNA]</scope>
    <source>
        <strain evidence="1 2">V23-08</strain>
    </source>
</reference>
<evidence type="ECO:0000313" key="1">
    <source>
        <dbReference type="EMBL" id="MEA5360168.1"/>
    </source>
</evidence>
<name>A0ABU5R1X1_9PSEU</name>
<dbReference type="EMBL" id="JAYFSI010000002">
    <property type="protein sequence ID" value="MEA5360168.1"/>
    <property type="molecule type" value="Genomic_DNA"/>
</dbReference>
<evidence type="ECO:0000313" key="2">
    <source>
        <dbReference type="Proteomes" id="UP001304298"/>
    </source>
</evidence>
<protein>
    <submittedName>
        <fullName evidence="1">Uncharacterized protein</fullName>
    </submittedName>
</protein>
<proteinExistence type="predicted"/>
<comment type="caution">
    <text evidence="1">The sequence shown here is derived from an EMBL/GenBank/DDBJ whole genome shotgun (WGS) entry which is preliminary data.</text>
</comment>
<dbReference type="RefSeq" id="WP_323326063.1">
    <property type="nucleotide sequence ID" value="NZ_JAYFSI010000002.1"/>
</dbReference>
<dbReference type="Proteomes" id="UP001304298">
    <property type="component" value="Unassembled WGS sequence"/>
</dbReference>
<gene>
    <name evidence="1" type="ORF">VA596_11530</name>
</gene>
<organism evidence="1 2">
    <name type="scientific">Amycolatopsis heterodermiae</name>
    <dbReference type="NCBI Taxonomy" id="3110235"/>
    <lineage>
        <taxon>Bacteria</taxon>
        <taxon>Bacillati</taxon>
        <taxon>Actinomycetota</taxon>
        <taxon>Actinomycetes</taxon>
        <taxon>Pseudonocardiales</taxon>
        <taxon>Pseudonocardiaceae</taxon>
        <taxon>Amycolatopsis</taxon>
    </lineage>
</organism>
<accession>A0ABU5R1X1</accession>
<keyword evidence="2" id="KW-1185">Reference proteome</keyword>
<sequence length="155" mass="17357">MTSAAGHRLLAFLRALPAATTWTVVTDEIGDLSRWRLSGSTWRAVVDVEPRRWLGMQFEAWEPATGRRATYDIDTDLYDISRDEQREFAGEIERDILEFLGNLRNRAVLRGTDGSKFVLVFPQDGAQVRVVRGRFMTTVSTRAAAWTGGALVPVA</sequence>